<name>A0A8J4FSS0_9CHLO</name>
<dbReference type="EMBL" id="BNCQ01000031">
    <property type="protein sequence ID" value="GIM09549.1"/>
    <property type="molecule type" value="Genomic_DNA"/>
</dbReference>
<evidence type="ECO:0000256" key="1">
    <source>
        <dbReference type="SAM" id="MobiDB-lite"/>
    </source>
</evidence>
<feature type="compositionally biased region" description="Polar residues" evidence="1">
    <location>
        <begin position="204"/>
        <end position="215"/>
    </location>
</feature>
<dbReference type="EMBL" id="BNCP01000033">
    <property type="protein sequence ID" value="GIL85498.1"/>
    <property type="molecule type" value="Genomic_DNA"/>
</dbReference>
<feature type="region of interest" description="Disordered" evidence="1">
    <location>
        <begin position="177"/>
        <end position="215"/>
    </location>
</feature>
<evidence type="ECO:0000313" key="4">
    <source>
        <dbReference type="Proteomes" id="UP000747110"/>
    </source>
</evidence>
<protein>
    <submittedName>
        <fullName evidence="2">Uncharacterized protein</fullName>
    </submittedName>
</protein>
<reference evidence="2" key="1">
    <citation type="journal article" date="2021" name="Proc. Natl. Acad. Sci. U.S.A.">
        <title>Three genomes in the algal genus Volvox reveal the fate of a haploid sex-determining region after a transition to homothallism.</title>
        <authorList>
            <person name="Yamamoto K."/>
            <person name="Hamaji T."/>
            <person name="Kawai-Toyooka H."/>
            <person name="Matsuzaki R."/>
            <person name="Takahashi F."/>
            <person name="Nishimura Y."/>
            <person name="Kawachi M."/>
            <person name="Noguchi H."/>
            <person name="Minakuchi Y."/>
            <person name="Umen J.G."/>
            <person name="Toyoda A."/>
            <person name="Nozaki H."/>
        </authorList>
    </citation>
    <scope>NUCLEOTIDE SEQUENCE</scope>
    <source>
        <strain evidence="3">NIES-3785</strain>
        <strain evidence="2">NIES-3786</strain>
    </source>
</reference>
<sequence>MALSDLGTACTRLAELFKGDDADLVVTLMANLTSLGDAEFSMVCEGWKALFGSRWEKAYLERRLSAGSAAGLGVESTTGSGAPAAPQNAATGGTNGGGLQLAWVGIPLIMLVLVVDRGVGIIDEIKQCTKQFIAHNNVALATAYRSVRGVGFVASIGLGVVTAVHACIKRLKVQPGRPRVTRPKRPKQQLDLAPASAGGVLQAAGTSTTGQVDAS</sequence>
<evidence type="ECO:0000313" key="3">
    <source>
        <dbReference type="EMBL" id="GIM09549.1"/>
    </source>
</evidence>
<dbReference type="Proteomes" id="UP000722791">
    <property type="component" value="Unassembled WGS sequence"/>
</dbReference>
<organism evidence="2 4">
    <name type="scientific">Volvox reticuliferus</name>
    <dbReference type="NCBI Taxonomy" id="1737510"/>
    <lineage>
        <taxon>Eukaryota</taxon>
        <taxon>Viridiplantae</taxon>
        <taxon>Chlorophyta</taxon>
        <taxon>core chlorophytes</taxon>
        <taxon>Chlorophyceae</taxon>
        <taxon>CS clade</taxon>
        <taxon>Chlamydomonadales</taxon>
        <taxon>Volvocaceae</taxon>
        <taxon>Volvox</taxon>
    </lineage>
</organism>
<gene>
    <name evidence="2" type="ORF">Vretifemale_14011</name>
    <name evidence="3" type="ORF">Vretimale_13405</name>
</gene>
<dbReference type="OrthoDB" id="549117at2759"/>
<dbReference type="Proteomes" id="UP000747110">
    <property type="component" value="Unassembled WGS sequence"/>
</dbReference>
<keyword evidence="4" id="KW-1185">Reference proteome</keyword>
<dbReference type="AlphaFoldDB" id="A0A8J4FSS0"/>
<evidence type="ECO:0000313" key="2">
    <source>
        <dbReference type="EMBL" id="GIL85498.1"/>
    </source>
</evidence>
<proteinExistence type="predicted"/>
<comment type="caution">
    <text evidence="2">The sequence shown here is derived from an EMBL/GenBank/DDBJ whole genome shotgun (WGS) entry which is preliminary data.</text>
</comment>
<accession>A0A8J4FSS0</accession>